<evidence type="ECO:0000256" key="1">
    <source>
        <dbReference type="SAM" id="Phobius"/>
    </source>
</evidence>
<reference evidence="2 3" key="1">
    <citation type="submission" date="2024-04" db="EMBL/GenBank/DDBJ databases">
        <title>Phyllosticta paracitricarpa is synonymous to the EU quarantine fungus P. citricarpa based on phylogenomic analyses.</title>
        <authorList>
            <consortium name="Lawrence Berkeley National Laboratory"/>
            <person name="Van Ingen-Buijs V.A."/>
            <person name="Van Westerhoven A.C."/>
            <person name="Haridas S."/>
            <person name="Skiadas P."/>
            <person name="Martin F."/>
            <person name="Groenewald J.Z."/>
            <person name="Crous P.W."/>
            <person name="Seidl M.F."/>
        </authorList>
    </citation>
    <scope>NUCLEOTIDE SEQUENCE [LARGE SCALE GENOMIC DNA]</scope>
    <source>
        <strain evidence="2 3">CBS 123371</strain>
    </source>
</reference>
<dbReference type="PROSITE" id="PS51257">
    <property type="entry name" value="PROKAR_LIPOPROTEIN"/>
    <property type="match status" value="1"/>
</dbReference>
<keyword evidence="1" id="KW-0812">Transmembrane</keyword>
<feature type="transmembrane region" description="Helical" evidence="1">
    <location>
        <begin position="252"/>
        <end position="280"/>
    </location>
</feature>
<dbReference type="Proteomes" id="UP001363622">
    <property type="component" value="Unassembled WGS sequence"/>
</dbReference>
<sequence>MLRLRTFVRLAIGCLSVWIACIVLCVLVPSSSRHDNGINYPSRVVNEGERITRIYEIDRFYPDKATDYQPVLFARETALQRFALSFSLDESRQYLVVNDLQRIAITNINPEERVSDPFFLYTPTGGDEWWIPPWIDLADSTLLSWMFRRKMAVLTLRVTWSQSGTMSVWPDSETWVNSERWYYNQGLRLPPHGVRPLIAVTLQDQPVYAENELIVSMPPLTVSPSDTFRYRAAVFAFIVPSILFLLELPRLLLQWSVMSAVMAAKIASGCLLVLGVAWLFRGRPRWRLFILELKRDLFQLLSLVGSSRIYGWGVRRSLETLDSLEKGQRRKPKKEKG</sequence>
<evidence type="ECO:0000313" key="2">
    <source>
        <dbReference type="EMBL" id="KAK7524170.1"/>
    </source>
</evidence>
<organism evidence="2 3">
    <name type="scientific">Phyllosticta citriasiana</name>
    <dbReference type="NCBI Taxonomy" id="595635"/>
    <lineage>
        <taxon>Eukaryota</taxon>
        <taxon>Fungi</taxon>
        <taxon>Dikarya</taxon>
        <taxon>Ascomycota</taxon>
        <taxon>Pezizomycotina</taxon>
        <taxon>Dothideomycetes</taxon>
        <taxon>Dothideomycetes incertae sedis</taxon>
        <taxon>Botryosphaeriales</taxon>
        <taxon>Phyllostictaceae</taxon>
        <taxon>Phyllosticta</taxon>
    </lineage>
</organism>
<name>A0ABR1KZ94_9PEZI</name>
<evidence type="ECO:0000313" key="3">
    <source>
        <dbReference type="Proteomes" id="UP001363622"/>
    </source>
</evidence>
<accession>A0ABR1KZ94</accession>
<protein>
    <submittedName>
        <fullName evidence="2">Uncharacterized protein</fullName>
    </submittedName>
</protein>
<dbReference type="EMBL" id="JBBPHU010000001">
    <property type="protein sequence ID" value="KAK7524170.1"/>
    <property type="molecule type" value="Genomic_DNA"/>
</dbReference>
<gene>
    <name evidence="2" type="ORF">IWZ03DRAFT_410961</name>
</gene>
<comment type="caution">
    <text evidence="2">The sequence shown here is derived from an EMBL/GenBank/DDBJ whole genome shotgun (WGS) entry which is preliminary data.</text>
</comment>
<feature type="transmembrane region" description="Helical" evidence="1">
    <location>
        <begin position="6"/>
        <end position="28"/>
    </location>
</feature>
<feature type="transmembrane region" description="Helical" evidence="1">
    <location>
        <begin position="228"/>
        <end position="246"/>
    </location>
</feature>
<keyword evidence="1" id="KW-0472">Membrane</keyword>
<keyword evidence="1" id="KW-1133">Transmembrane helix</keyword>
<keyword evidence="3" id="KW-1185">Reference proteome</keyword>
<proteinExistence type="predicted"/>